<proteinExistence type="predicted"/>
<protein>
    <submittedName>
        <fullName evidence="2">Uncharacterized protein</fullName>
    </submittedName>
</protein>
<dbReference type="STRING" id="86666.SAMN04490247_0416"/>
<keyword evidence="3" id="KW-1185">Reference proteome</keyword>
<reference evidence="3" key="1">
    <citation type="submission" date="2016-10" db="EMBL/GenBank/DDBJ databases">
        <authorList>
            <person name="Varghese N."/>
            <person name="Submissions S."/>
        </authorList>
    </citation>
    <scope>NUCLEOTIDE SEQUENCE [LARGE SCALE GENOMIC DNA]</scope>
    <source>
        <strain evidence="3">DSM 4771</strain>
    </source>
</reference>
<sequence length="31" mass="3635">MFQKLSKQDVTHLILFVLSLVFLYISMVSSF</sequence>
<keyword evidence="1" id="KW-1133">Transmembrane helix</keyword>
<feature type="transmembrane region" description="Helical" evidence="1">
    <location>
        <begin position="12"/>
        <end position="29"/>
    </location>
</feature>
<dbReference type="EMBL" id="FNEV01000001">
    <property type="protein sequence ID" value="SDJ00157.1"/>
    <property type="molecule type" value="Genomic_DNA"/>
</dbReference>
<evidence type="ECO:0000313" key="2">
    <source>
        <dbReference type="EMBL" id="SDJ00157.1"/>
    </source>
</evidence>
<accession>A0A1G8Q5Z8</accession>
<keyword evidence="1" id="KW-0812">Transmembrane</keyword>
<evidence type="ECO:0000256" key="1">
    <source>
        <dbReference type="SAM" id="Phobius"/>
    </source>
</evidence>
<gene>
    <name evidence="2" type="ORF">SAMN04490247_0416</name>
</gene>
<organism evidence="2 3">
    <name type="scientific">Salimicrobium halophilum</name>
    <dbReference type="NCBI Taxonomy" id="86666"/>
    <lineage>
        <taxon>Bacteria</taxon>
        <taxon>Bacillati</taxon>
        <taxon>Bacillota</taxon>
        <taxon>Bacilli</taxon>
        <taxon>Bacillales</taxon>
        <taxon>Bacillaceae</taxon>
        <taxon>Salimicrobium</taxon>
    </lineage>
</organism>
<evidence type="ECO:0000313" key="3">
    <source>
        <dbReference type="Proteomes" id="UP000199225"/>
    </source>
</evidence>
<dbReference type="AlphaFoldDB" id="A0A1G8Q5Z8"/>
<dbReference type="Proteomes" id="UP000199225">
    <property type="component" value="Unassembled WGS sequence"/>
</dbReference>
<name>A0A1G8Q5Z8_9BACI</name>
<keyword evidence="1" id="KW-0472">Membrane</keyword>